<dbReference type="PANTHER" id="PTHR42718">
    <property type="entry name" value="MAJOR FACILITATOR SUPERFAMILY MULTIDRUG TRANSPORTER MFSC"/>
    <property type="match status" value="1"/>
</dbReference>
<feature type="transmembrane region" description="Helical" evidence="7">
    <location>
        <begin position="21"/>
        <end position="46"/>
    </location>
</feature>
<dbReference type="PROSITE" id="PS50850">
    <property type="entry name" value="MFS"/>
    <property type="match status" value="1"/>
</dbReference>
<feature type="transmembrane region" description="Helical" evidence="7">
    <location>
        <begin position="416"/>
        <end position="438"/>
    </location>
</feature>
<comment type="caution">
    <text evidence="9">The sequence shown here is derived from an EMBL/GenBank/DDBJ whole genome shotgun (WGS) entry which is preliminary data.</text>
</comment>
<protein>
    <submittedName>
        <fullName evidence="9">MFS transporter</fullName>
    </submittedName>
</protein>
<dbReference type="Proteomes" id="UP001501074">
    <property type="component" value="Unassembled WGS sequence"/>
</dbReference>
<feature type="transmembrane region" description="Helical" evidence="7">
    <location>
        <begin position="176"/>
        <end position="196"/>
    </location>
</feature>
<feature type="transmembrane region" description="Helical" evidence="7">
    <location>
        <begin position="346"/>
        <end position="366"/>
    </location>
</feature>
<dbReference type="PANTHER" id="PTHR42718:SF46">
    <property type="entry name" value="BLR6921 PROTEIN"/>
    <property type="match status" value="1"/>
</dbReference>
<evidence type="ECO:0000256" key="7">
    <source>
        <dbReference type="SAM" id="Phobius"/>
    </source>
</evidence>
<feature type="transmembrane region" description="Helical" evidence="7">
    <location>
        <begin position="114"/>
        <end position="134"/>
    </location>
</feature>
<feature type="transmembrane region" description="Helical" evidence="7">
    <location>
        <begin position="146"/>
        <end position="164"/>
    </location>
</feature>
<organism evidence="9 10">
    <name type="scientific">Kineosporia mesophila</name>
    <dbReference type="NCBI Taxonomy" id="566012"/>
    <lineage>
        <taxon>Bacteria</taxon>
        <taxon>Bacillati</taxon>
        <taxon>Actinomycetota</taxon>
        <taxon>Actinomycetes</taxon>
        <taxon>Kineosporiales</taxon>
        <taxon>Kineosporiaceae</taxon>
        <taxon>Kineosporia</taxon>
    </lineage>
</organism>
<feature type="transmembrane region" description="Helical" evidence="7">
    <location>
        <begin position="208"/>
        <end position="226"/>
    </location>
</feature>
<feature type="transmembrane region" description="Helical" evidence="7">
    <location>
        <begin position="444"/>
        <end position="465"/>
    </location>
</feature>
<dbReference type="InterPro" id="IPR020846">
    <property type="entry name" value="MFS_dom"/>
</dbReference>
<sequence length="505" mass="52186">MRAPVPETGIPGEHHRRTPPGVTFAVLTLAVGTFTLLQSLVIPVMATIQHDLGTTQAGVTWVLTAYLLSASVATPIMGRLGDLIGKERVFVATLMALAIGSLLAALAPNLAVMIVARVVQGLGGGALPLAFGIIRDEYPAHRVTGAVGSLASLTAVGSGLGLVLAGPIVDALSYRWLFWIPMIMTAGAAVAAHFLIPASPVRSAGRISWRPALLLSGWLVCLLLALSQASSWGWLSPAVLGLTAASAVLAGLWVLSETRATTPLIDMRMMRLRPVWTANLVALLLGVAMYAVFGFLPQLLQTPTGAGYGFGAGITLSGLLLAPQCLVQLPTGILSGNLSARYGGKWFTVLGCAITTLSMVMFAFAHDHVWQILLGCALFGFGMGWVFSAMSGLIVQGVPQEQTGVASGMNANIRTIGGAIGSAVMASVVTAHAGAGGFPEESGYTLGFALLTGALVLATLAGLLIPDLRPKVRAVTTARTSSVNQTETPELALVAGGTLVVDERD</sequence>
<name>A0ABP7AF83_9ACTN</name>
<dbReference type="SUPFAM" id="SSF103473">
    <property type="entry name" value="MFS general substrate transporter"/>
    <property type="match status" value="1"/>
</dbReference>
<feature type="domain" description="Major facilitator superfamily (MFS) profile" evidence="8">
    <location>
        <begin position="23"/>
        <end position="470"/>
    </location>
</feature>
<evidence type="ECO:0000256" key="6">
    <source>
        <dbReference type="ARBA" id="ARBA00023136"/>
    </source>
</evidence>
<feature type="transmembrane region" description="Helical" evidence="7">
    <location>
        <begin position="372"/>
        <end position="395"/>
    </location>
</feature>
<keyword evidence="6 7" id="KW-0472">Membrane</keyword>
<keyword evidence="4 7" id="KW-0812">Transmembrane</keyword>
<keyword evidence="10" id="KW-1185">Reference proteome</keyword>
<dbReference type="Pfam" id="PF07690">
    <property type="entry name" value="MFS_1"/>
    <property type="match status" value="1"/>
</dbReference>
<comment type="subcellular location">
    <subcellularLocation>
        <location evidence="1">Cell membrane</location>
        <topology evidence="1">Multi-pass membrane protein</topology>
    </subcellularLocation>
</comment>
<feature type="transmembrane region" description="Helical" evidence="7">
    <location>
        <begin position="58"/>
        <end position="77"/>
    </location>
</feature>
<evidence type="ECO:0000256" key="2">
    <source>
        <dbReference type="ARBA" id="ARBA00022448"/>
    </source>
</evidence>
<dbReference type="CDD" id="cd17504">
    <property type="entry name" value="MFS_MMR_MDR_like"/>
    <property type="match status" value="1"/>
</dbReference>
<feature type="transmembrane region" description="Helical" evidence="7">
    <location>
        <begin position="232"/>
        <end position="255"/>
    </location>
</feature>
<evidence type="ECO:0000256" key="4">
    <source>
        <dbReference type="ARBA" id="ARBA00022692"/>
    </source>
</evidence>
<feature type="transmembrane region" description="Helical" evidence="7">
    <location>
        <begin position="276"/>
        <end position="296"/>
    </location>
</feature>
<dbReference type="Gene3D" id="1.20.1250.20">
    <property type="entry name" value="MFS general substrate transporter like domains"/>
    <property type="match status" value="1"/>
</dbReference>
<evidence type="ECO:0000313" key="10">
    <source>
        <dbReference type="Proteomes" id="UP001501074"/>
    </source>
</evidence>
<dbReference type="InterPro" id="IPR036259">
    <property type="entry name" value="MFS_trans_sf"/>
</dbReference>
<feature type="transmembrane region" description="Helical" evidence="7">
    <location>
        <begin position="308"/>
        <end position="334"/>
    </location>
</feature>
<dbReference type="InterPro" id="IPR011701">
    <property type="entry name" value="MFS"/>
</dbReference>
<gene>
    <name evidence="9" type="ORF">GCM10022223_56530</name>
</gene>
<accession>A0ABP7AF83</accession>
<evidence type="ECO:0000256" key="5">
    <source>
        <dbReference type="ARBA" id="ARBA00022989"/>
    </source>
</evidence>
<evidence type="ECO:0000256" key="1">
    <source>
        <dbReference type="ARBA" id="ARBA00004651"/>
    </source>
</evidence>
<keyword evidence="5 7" id="KW-1133">Transmembrane helix</keyword>
<dbReference type="EMBL" id="BAAAZO010000011">
    <property type="protein sequence ID" value="GAA3631208.1"/>
    <property type="molecule type" value="Genomic_DNA"/>
</dbReference>
<dbReference type="Gene3D" id="1.20.1720.10">
    <property type="entry name" value="Multidrug resistance protein D"/>
    <property type="match status" value="1"/>
</dbReference>
<proteinExistence type="predicted"/>
<evidence type="ECO:0000259" key="8">
    <source>
        <dbReference type="PROSITE" id="PS50850"/>
    </source>
</evidence>
<reference evidence="10" key="1">
    <citation type="journal article" date="2019" name="Int. J. Syst. Evol. Microbiol.">
        <title>The Global Catalogue of Microorganisms (GCM) 10K type strain sequencing project: providing services to taxonomists for standard genome sequencing and annotation.</title>
        <authorList>
            <consortium name="The Broad Institute Genomics Platform"/>
            <consortium name="The Broad Institute Genome Sequencing Center for Infectious Disease"/>
            <person name="Wu L."/>
            <person name="Ma J."/>
        </authorList>
    </citation>
    <scope>NUCLEOTIDE SEQUENCE [LARGE SCALE GENOMIC DNA]</scope>
    <source>
        <strain evidence="10">JCM 16902</strain>
    </source>
</reference>
<evidence type="ECO:0000313" key="9">
    <source>
        <dbReference type="EMBL" id="GAA3631208.1"/>
    </source>
</evidence>
<evidence type="ECO:0000256" key="3">
    <source>
        <dbReference type="ARBA" id="ARBA00022475"/>
    </source>
</evidence>
<keyword evidence="2" id="KW-0813">Transport</keyword>
<keyword evidence="3" id="KW-1003">Cell membrane</keyword>
<feature type="transmembrane region" description="Helical" evidence="7">
    <location>
        <begin position="89"/>
        <end position="108"/>
    </location>
</feature>